<dbReference type="FunFam" id="3.40.50.720:FF:000039">
    <property type="entry name" value="Alcohol dehydrogenase AdhP"/>
    <property type="match status" value="1"/>
</dbReference>
<evidence type="ECO:0000256" key="2">
    <source>
        <dbReference type="ARBA" id="ARBA00008072"/>
    </source>
</evidence>
<comment type="caution">
    <text evidence="9">The sequence shown here is derived from an EMBL/GenBank/DDBJ whole genome shotgun (WGS) entry which is preliminary data.</text>
</comment>
<dbReference type="SMART" id="SM00829">
    <property type="entry name" value="PKS_ER"/>
    <property type="match status" value="1"/>
</dbReference>
<dbReference type="Proteomes" id="UP000231358">
    <property type="component" value="Unassembled WGS sequence"/>
</dbReference>
<name>A0A2G7FN83_9EURO</name>
<feature type="domain" description="Enoyl reductase (ER)" evidence="8">
    <location>
        <begin position="23"/>
        <end position="359"/>
    </location>
</feature>
<dbReference type="SUPFAM" id="SSF50129">
    <property type="entry name" value="GroES-like"/>
    <property type="match status" value="1"/>
</dbReference>
<accession>A0A2G7FN83</accession>
<dbReference type="Pfam" id="PF00107">
    <property type="entry name" value="ADH_zinc_N"/>
    <property type="match status" value="1"/>
</dbReference>
<evidence type="ECO:0000313" key="9">
    <source>
        <dbReference type="EMBL" id="PIG82097.1"/>
    </source>
</evidence>
<dbReference type="InterPro" id="IPR036291">
    <property type="entry name" value="NAD(P)-bd_dom_sf"/>
</dbReference>
<sequence length="363" mass="38231">MKNMDPHIPVPERCKAGVVSNNGPNYQLAVQEVAVPKPGPDQLLIRLNATGLCYSDIHYMLEDLPLPRMGDYGVHSPGHEGAGVVVAVGRDVKGWNPGDRAGIAPTWDTCMSCELCSSDMECHCPDAVPTGLKVSGTYQQYVVSPARYTIRIPNGVDDFSAGPIMCSGSTMFRALRESHLRAGQWVVIIGAGGGVGHMGVQIAKAMGLRVIGVDTGKDKEQLCLTIGCEGFVDFGKSSDLARDVIAIADGQGAHGVLVTASSAVAYRTAPRLLRVGGVVVCVGMPASGSAFAGDDPMHIILKNLKIVGSLTGSRQDTIGALSLAARGLLNPVYETFGISQLPHAVDQLRQGKVKGRCVVDFNI</sequence>
<evidence type="ECO:0000256" key="6">
    <source>
        <dbReference type="ARBA" id="ARBA00023027"/>
    </source>
</evidence>
<dbReference type="EMBL" id="NEXV01000528">
    <property type="protein sequence ID" value="PIG82097.1"/>
    <property type="molecule type" value="Genomic_DNA"/>
</dbReference>
<protein>
    <recommendedName>
        <fullName evidence="8">Enoyl reductase (ER) domain-containing protein</fullName>
    </recommendedName>
</protein>
<evidence type="ECO:0000256" key="7">
    <source>
        <dbReference type="RuleBase" id="RU361277"/>
    </source>
</evidence>
<evidence type="ECO:0000313" key="10">
    <source>
        <dbReference type="Proteomes" id="UP000231358"/>
    </source>
</evidence>
<keyword evidence="6" id="KW-0520">NAD</keyword>
<dbReference type="Pfam" id="PF08240">
    <property type="entry name" value="ADH_N"/>
    <property type="match status" value="1"/>
</dbReference>
<gene>
    <name evidence="9" type="ORF">AARAC_000010</name>
</gene>
<dbReference type="GO" id="GO:0005737">
    <property type="term" value="C:cytoplasm"/>
    <property type="evidence" value="ECO:0007669"/>
    <property type="project" value="TreeGrafter"/>
</dbReference>
<dbReference type="InterPro" id="IPR013154">
    <property type="entry name" value="ADH-like_N"/>
</dbReference>
<dbReference type="PANTHER" id="PTHR42940">
    <property type="entry name" value="ALCOHOL DEHYDROGENASE 1-RELATED"/>
    <property type="match status" value="1"/>
</dbReference>
<dbReference type="Gene3D" id="3.40.50.720">
    <property type="entry name" value="NAD(P)-binding Rossmann-like Domain"/>
    <property type="match status" value="1"/>
</dbReference>
<dbReference type="STRING" id="656916.A0A2G7FN83"/>
<dbReference type="CDD" id="cd08297">
    <property type="entry name" value="CAD3"/>
    <property type="match status" value="1"/>
</dbReference>
<dbReference type="InterPro" id="IPR013149">
    <property type="entry name" value="ADH-like_C"/>
</dbReference>
<keyword evidence="10" id="KW-1185">Reference proteome</keyword>
<organism evidence="9 10">
    <name type="scientific">Aspergillus arachidicola</name>
    <dbReference type="NCBI Taxonomy" id="656916"/>
    <lineage>
        <taxon>Eukaryota</taxon>
        <taxon>Fungi</taxon>
        <taxon>Dikarya</taxon>
        <taxon>Ascomycota</taxon>
        <taxon>Pezizomycotina</taxon>
        <taxon>Eurotiomycetes</taxon>
        <taxon>Eurotiomycetidae</taxon>
        <taxon>Eurotiales</taxon>
        <taxon>Aspergillaceae</taxon>
        <taxon>Aspergillus</taxon>
        <taxon>Aspergillus subgen. Circumdati</taxon>
    </lineage>
</organism>
<dbReference type="InterPro" id="IPR002328">
    <property type="entry name" value="ADH_Zn_CS"/>
</dbReference>
<comment type="similarity">
    <text evidence="2 7">Belongs to the zinc-containing alcohol dehydrogenase family.</text>
</comment>
<reference evidence="9 10" key="1">
    <citation type="submission" date="2017-05" db="EMBL/GenBank/DDBJ databases">
        <title>Genome sequence for an aflatoxigenic pathogen of Argentinian peanut, Aspergillus arachidicola.</title>
        <authorList>
            <person name="Moore G."/>
            <person name="Beltz S.B."/>
            <person name="Mack B.M."/>
        </authorList>
    </citation>
    <scope>NUCLEOTIDE SEQUENCE [LARGE SCALE GENOMIC DNA]</scope>
    <source>
        <strain evidence="9 10">CBS 117610</strain>
    </source>
</reference>
<keyword evidence="5" id="KW-0560">Oxidoreductase</keyword>
<dbReference type="SUPFAM" id="SSF51735">
    <property type="entry name" value="NAD(P)-binding Rossmann-fold domains"/>
    <property type="match status" value="1"/>
</dbReference>
<dbReference type="PANTHER" id="PTHR42940:SF1">
    <property type="entry name" value="ENOYL REDUCTASE (ER) DOMAIN-CONTAINING PROTEIN"/>
    <property type="match status" value="1"/>
</dbReference>
<comment type="cofactor">
    <cofactor evidence="1 7">
        <name>Zn(2+)</name>
        <dbReference type="ChEBI" id="CHEBI:29105"/>
    </cofactor>
</comment>
<evidence type="ECO:0000256" key="4">
    <source>
        <dbReference type="ARBA" id="ARBA00022833"/>
    </source>
</evidence>
<proteinExistence type="inferred from homology"/>
<dbReference type="Gene3D" id="3.90.180.10">
    <property type="entry name" value="Medium-chain alcohol dehydrogenases, catalytic domain"/>
    <property type="match status" value="1"/>
</dbReference>
<keyword evidence="4 7" id="KW-0862">Zinc</keyword>
<dbReference type="AlphaFoldDB" id="A0A2G7FN83"/>
<evidence type="ECO:0000259" key="8">
    <source>
        <dbReference type="SMART" id="SM00829"/>
    </source>
</evidence>
<keyword evidence="3 7" id="KW-0479">Metal-binding</keyword>
<evidence type="ECO:0000256" key="1">
    <source>
        <dbReference type="ARBA" id="ARBA00001947"/>
    </source>
</evidence>
<dbReference type="InterPro" id="IPR020843">
    <property type="entry name" value="ER"/>
</dbReference>
<dbReference type="GO" id="GO:0004022">
    <property type="term" value="F:alcohol dehydrogenase (NAD+) activity"/>
    <property type="evidence" value="ECO:0007669"/>
    <property type="project" value="TreeGrafter"/>
</dbReference>
<dbReference type="PROSITE" id="PS00059">
    <property type="entry name" value="ADH_ZINC"/>
    <property type="match status" value="1"/>
</dbReference>
<dbReference type="GO" id="GO:0008270">
    <property type="term" value="F:zinc ion binding"/>
    <property type="evidence" value="ECO:0007669"/>
    <property type="project" value="InterPro"/>
</dbReference>
<dbReference type="InterPro" id="IPR011032">
    <property type="entry name" value="GroES-like_sf"/>
</dbReference>
<evidence type="ECO:0000256" key="3">
    <source>
        <dbReference type="ARBA" id="ARBA00022723"/>
    </source>
</evidence>
<evidence type="ECO:0000256" key="5">
    <source>
        <dbReference type="ARBA" id="ARBA00023002"/>
    </source>
</evidence>